<evidence type="ECO:0000256" key="2">
    <source>
        <dbReference type="SAM" id="Phobius"/>
    </source>
</evidence>
<comment type="function">
    <text evidence="1">Part of the tripartite ATP-independent periplasmic (TRAP) transport system.</text>
</comment>
<keyword evidence="1" id="KW-1003">Cell membrane</keyword>
<feature type="transmembrane region" description="Helical" evidence="2">
    <location>
        <begin position="533"/>
        <end position="553"/>
    </location>
</feature>
<feature type="transmembrane region" description="Helical" evidence="2">
    <location>
        <begin position="132"/>
        <end position="149"/>
    </location>
</feature>
<dbReference type="InterPro" id="IPR010656">
    <property type="entry name" value="DctM"/>
</dbReference>
<dbReference type="PANTHER" id="PTHR43849">
    <property type="entry name" value="BLL3936 PROTEIN"/>
    <property type="match status" value="1"/>
</dbReference>
<dbReference type="PANTHER" id="PTHR43849:SF2">
    <property type="entry name" value="BLL3936 PROTEIN"/>
    <property type="match status" value="1"/>
</dbReference>
<dbReference type="NCBIfam" id="TIGR02123">
    <property type="entry name" value="TRAP_fused"/>
    <property type="match status" value="1"/>
</dbReference>
<feature type="transmembrane region" description="Helical" evidence="2">
    <location>
        <begin position="50"/>
        <end position="72"/>
    </location>
</feature>
<dbReference type="EMBL" id="SRMF01000003">
    <property type="protein sequence ID" value="TGG93407.1"/>
    <property type="molecule type" value="Genomic_DNA"/>
</dbReference>
<keyword evidence="1" id="KW-0997">Cell inner membrane</keyword>
<dbReference type="Pfam" id="PF06808">
    <property type="entry name" value="DctM"/>
    <property type="match status" value="1"/>
</dbReference>
<comment type="caution">
    <text evidence="4">The sequence shown here is derived from an EMBL/GenBank/DDBJ whole genome shotgun (WGS) entry which is preliminary data.</text>
</comment>
<dbReference type="OrthoDB" id="9759894at2"/>
<keyword evidence="2" id="KW-0472">Membrane</keyword>
<dbReference type="InterPro" id="IPR011853">
    <property type="entry name" value="TRAP_DctM-Dct_fused"/>
</dbReference>
<dbReference type="GO" id="GO:0022857">
    <property type="term" value="F:transmembrane transporter activity"/>
    <property type="evidence" value="ECO:0007669"/>
    <property type="project" value="UniProtKB-UniRule"/>
</dbReference>
<dbReference type="GO" id="GO:0005886">
    <property type="term" value="C:plasma membrane"/>
    <property type="evidence" value="ECO:0007669"/>
    <property type="project" value="UniProtKB-SubCell"/>
</dbReference>
<reference evidence="4 5" key="1">
    <citation type="submission" date="2019-04" db="EMBL/GenBank/DDBJ databases">
        <title>Natronospirillum operosus gen. nov., sp. nov., a haloalkaliphilic satellite isolated from decaying biomass of laboratory culture of cyanobacterium Geitlerinema sp. and proposal of Natronospirillaceae fam. nov. and Saccharospirillaceae fam. nov.</title>
        <authorList>
            <person name="Kevbrin V."/>
            <person name="Boltyanskaya Y."/>
            <person name="Koziaeva V."/>
            <person name="Grouzdev D.S."/>
            <person name="Park M."/>
            <person name="Cho J."/>
        </authorList>
    </citation>
    <scope>NUCLEOTIDE SEQUENCE [LARGE SCALE GENOMIC DNA]</scope>
    <source>
        <strain evidence="4 5">G-116</strain>
    </source>
</reference>
<comment type="subcellular location">
    <subcellularLocation>
        <location evidence="1">Cell inner membrane</location>
        <topology evidence="1">Multi-pass membrane protein</topology>
    </subcellularLocation>
</comment>
<gene>
    <name evidence="4" type="ORF">E4656_10175</name>
</gene>
<organism evidence="4 5">
    <name type="scientific">Natronospirillum operosum</name>
    <dbReference type="NCBI Taxonomy" id="2759953"/>
    <lineage>
        <taxon>Bacteria</taxon>
        <taxon>Pseudomonadati</taxon>
        <taxon>Pseudomonadota</taxon>
        <taxon>Gammaproteobacteria</taxon>
        <taxon>Oceanospirillales</taxon>
        <taxon>Natronospirillaceae</taxon>
        <taxon>Natronospirillum</taxon>
    </lineage>
</organism>
<feature type="transmembrane region" description="Helical" evidence="2">
    <location>
        <begin position="559"/>
        <end position="579"/>
    </location>
</feature>
<keyword evidence="1" id="KW-0813">Transport</keyword>
<keyword evidence="2" id="KW-1133">Transmembrane helix</keyword>
<feature type="transmembrane region" description="Helical" evidence="2">
    <location>
        <begin position="613"/>
        <end position="632"/>
    </location>
</feature>
<dbReference type="AlphaFoldDB" id="A0A4Z0W7P0"/>
<dbReference type="Proteomes" id="UP000297475">
    <property type="component" value="Unassembled WGS sequence"/>
</dbReference>
<feature type="transmembrane region" description="Helical" evidence="2">
    <location>
        <begin position="495"/>
        <end position="521"/>
    </location>
</feature>
<evidence type="ECO:0000256" key="1">
    <source>
        <dbReference type="RuleBase" id="RU369079"/>
    </source>
</evidence>
<feature type="transmembrane region" description="Helical" evidence="2">
    <location>
        <begin position="79"/>
        <end position="96"/>
    </location>
</feature>
<sequence>MIRAALDKIMLPTPGEGLEFRLISVLFSLFAVGIAALVVYGAYFGGITALLLRSVFFSAVACAGLLSAALVIRHWPGKVICYGLALVALIPGPYLWQSYMDIIMRGAMSTPLDEYIFVGLLLVTLVLVKLKVGWALVVLMLAALAYAWFGDMIPGKYGHRGYDLSRLTSTLMLSTEGFYGVPMGVAVEYIFLFALFGALLTRIGTGEVFVDIARGLTGRVQGGPGLSAALSSTLIGSLNGSAVANVVTTGTFTIPLMKRVGYSPKLAGAIEAAASSAGQIMPPVMGAAAFLMAEMIGIPYPVIALAALIPALLYVFSLMVAVRLEAGRLNLERDLAGGLKFLADTLRKRGYLLLPLVTLIALMVRGQSPTQAAVVAIVMGLLISPWQRLTRVGLLDLIKVCQDTLLNTLPIVAAVAAAGTVIGVLNLSGMGLMVSSLIVELGGGNIWAVLALTAVASFILGMGLPTSAAYLLLAVLVAPALTRLGMHPISAHMFIFYFGLVSAITPPVALAAYAAASIAGAPANATAVESIRLGFVKLLVPFLFVTMPGLLMIGDWSDTALAILFSFPAALGITIGFAGWMRRPLPGWERLLFILSSLCIAWPAPAADFSTSLLLIRGTGFVVLGALFLWVFRPGQTAPRPAAAPSGGES</sequence>
<name>A0A4Z0W7P0_9GAMM</name>
<dbReference type="RefSeq" id="WP_135483116.1">
    <property type="nucleotide sequence ID" value="NZ_SRMF01000003.1"/>
</dbReference>
<evidence type="ECO:0000259" key="3">
    <source>
        <dbReference type="Pfam" id="PF06808"/>
    </source>
</evidence>
<feature type="transmembrane region" description="Helical" evidence="2">
    <location>
        <begin position="372"/>
        <end position="389"/>
    </location>
</feature>
<evidence type="ECO:0000313" key="4">
    <source>
        <dbReference type="EMBL" id="TGG93407.1"/>
    </source>
</evidence>
<feature type="transmembrane region" description="Helical" evidence="2">
    <location>
        <begin position="177"/>
        <end position="200"/>
    </location>
</feature>
<proteinExistence type="predicted"/>
<keyword evidence="2" id="KW-0812">Transmembrane</keyword>
<feature type="transmembrane region" description="Helical" evidence="2">
    <location>
        <begin position="102"/>
        <end position="125"/>
    </location>
</feature>
<feature type="domain" description="TRAP C4-dicarboxylate transport system permease DctM subunit" evidence="3">
    <location>
        <begin position="121"/>
        <end position="553"/>
    </location>
</feature>
<keyword evidence="5" id="KW-1185">Reference proteome</keyword>
<protein>
    <submittedName>
        <fullName evidence="4">TRAP transporter fused permease subunit</fullName>
    </submittedName>
</protein>
<evidence type="ECO:0000313" key="5">
    <source>
        <dbReference type="Proteomes" id="UP000297475"/>
    </source>
</evidence>
<accession>A0A4Z0W7P0</accession>
<feature type="transmembrane region" description="Helical" evidence="2">
    <location>
        <begin position="20"/>
        <end position="44"/>
    </location>
</feature>
<feature type="transmembrane region" description="Helical" evidence="2">
    <location>
        <begin position="409"/>
        <end position="434"/>
    </location>
</feature>
<feature type="transmembrane region" description="Helical" evidence="2">
    <location>
        <begin position="298"/>
        <end position="322"/>
    </location>
</feature>